<accession>A0A919YF40</accession>
<name>A0A919YF40_9BACL</name>
<protein>
    <submittedName>
        <fullName evidence="1">Uncharacterized protein</fullName>
    </submittedName>
</protein>
<keyword evidence="2" id="KW-1185">Reference proteome</keyword>
<comment type="caution">
    <text evidence="1">The sequence shown here is derived from an EMBL/GenBank/DDBJ whole genome shotgun (WGS) entry which is preliminary data.</text>
</comment>
<sequence>MLQFVTSWVVCYLPGWLKQQPMKQVLTGMHPRPTKVRKNEGSSSDLRILTKPGIVILAKSDFYRF</sequence>
<gene>
    <name evidence="1" type="ORF">J34TS1_52910</name>
</gene>
<dbReference type="EMBL" id="BORT01000034">
    <property type="protein sequence ID" value="GIO50526.1"/>
    <property type="molecule type" value="Genomic_DNA"/>
</dbReference>
<proteinExistence type="predicted"/>
<dbReference type="AlphaFoldDB" id="A0A919YF40"/>
<reference evidence="1 2" key="1">
    <citation type="submission" date="2021-03" db="EMBL/GenBank/DDBJ databases">
        <title>Antimicrobial resistance genes in bacteria isolated from Japanese honey, and their potential for conferring macrolide and lincosamide resistance in the American foulbrood pathogen Paenibacillus larvae.</title>
        <authorList>
            <person name="Okamoto M."/>
            <person name="Kumagai M."/>
            <person name="Kanamori H."/>
            <person name="Takamatsu D."/>
        </authorList>
    </citation>
    <scope>NUCLEOTIDE SEQUENCE [LARGE SCALE GENOMIC DNA]</scope>
    <source>
        <strain evidence="1 2">J34TS1</strain>
    </source>
</reference>
<evidence type="ECO:0000313" key="2">
    <source>
        <dbReference type="Proteomes" id="UP000682811"/>
    </source>
</evidence>
<dbReference type="Proteomes" id="UP000682811">
    <property type="component" value="Unassembled WGS sequence"/>
</dbReference>
<evidence type="ECO:0000313" key="1">
    <source>
        <dbReference type="EMBL" id="GIO50526.1"/>
    </source>
</evidence>
<organism evidence="1 2">
    <name type="scientific">Paenibacillus azoreducens</name>
    <dbReference type="NCBI Taxonomy" id="116718"/>
    <lineage>
        <taxon>Bacteria</taxon>
        <taxon>Bacillati</taxon>
        <taxon>Bacillota</taxon>
        <taxon>Bacilli</taxon>
        <taxon>Bacillales</taxon>
        <taxon>Paenibacillaceae</taxon>
        <taxon>Paenibacillus</taxon>
    </lineage>
</organism>